<evidence type="ECO:0000313" key="2">
    <source>
        <dbReference type="EMBL" id="KAJ4248367.1"/>
    </source>
</evidence>
<comment type="caution">
    <text evidence="2">The sequence shown here is derived from an EMBL/GenBank/DDBJ whole genome shotgun (WGS) entry which is preliminary data.</text>
</comment>
<dbReference type="EMBL" id="JAOQAZ010000036">
    <property type="protein sequence ID" value="KAJ4248367.1"/>
    <property type="molecule type" value="Genomic_DNA"/>
</dbReference>
<organism evidence="2 3">
    <name type="scientific">Fusarium torreyae</name>
    <dbReference type="NCBI Taxonomy" id="1237075"/>
    <lineage>
        <taxon>Eukaryota</taxon>
        <taxon>Fungi</taxon>
        <taxon>Dikarya</taxon>
        <taxon>Ascomycota</taxon>
        <taxon>Pezizomycotina</taxon>
        <taxon>Sordariomycetes</taxon>
        <taxon>Hypocreomycetidae</taxon>
        <taxon>Hypocreales</taxon>
        <taxon>Nectriaceae</taxon>
        <taxon>Fusarium</taxon>
    </lineage>
</organism>
<dbReference type="AlphaFoldDB" id="A0A9W8VB26"/>
<evidence type="ECO:0000313" key="3">
    <source>
        <dbReference type="Proteomes" id="UP001152049"/>
    </source>
</evidence>
<feature type="compositionally biased region" description="Basic and acidic residues" evidence="1">
    <location>
        <begin position="1"/>
        <end position="16"/>
    </location>
</feature>
<sequence>MDDLDELYRRQDRESVTNRYHQRRQRRSQKWQDFYAGRTVESPFDDSEEEEYHQTLKDWTAYMPRFFEDPASRKLPIFWHYGEENTYSHLGGNLHGS</sequence>
<reference evidence="2" key="1">
    <citation type="submission" date="2022-09" db="EMBL/GenBank/DDBJ databases">
        <title>Fusarium specimens isolated from Avocado Roots.</title>
        <authorList>
            <person name="Stajich J."/>
            <person name="Roper C."/>
            <person name="Heimlech-Rivalta G."/>
        </authorList>
    </citation>
    <scope>NUCLEOTIDE SEQUENCE</scope>
    <source>
        <strain evidence="2">CF00136</strain>
    </source>
</reference>
<feature type="region of interest" description="Disordered" evidence="1">
    <location>
        <begin position="1"/>
        <end position="27"/>
    </location>
</feature>
<keyword evidence="3" id="KW-1185">Reference proteome</keyword>
<accession>A0A9W8VB26</accession>
<name>A0A9W8VB26_9HYPO</name>
<protein>
    <submittedName>
        <fullName evidence="2">Uncharacterized protein</fullName>
    </submittedName>
</protein>
<evidence type="ECO:0000256" key="1">
    <source>
        <dbReference type="SAM" id="MobiDB-lite"/>
    </source>
</evidence>
<proteinExistence type="predicted"/>
<gene>
    <name evidence="2" type="ORF">NW762_012697</name>
</gene>
<dbReference type="Proteomes" id="UP001152049">
    <property type="component" value="Unassembled WGS sequence"/>
</dbReference>